<proteinExistence type="predicted"/>
<name>A0AAV4A705_9GAST</name>
<sequence>MNYANTKDETEPWITFERVIYFSLALLALALLACFTFVLHDAINSDDNECAQDPVGQIQKQVDKTVEGIKSFGNSLCKKED</sequence>
<gene>
    <name evidence="2" type="ORF">PoB_002967500</name>
</gene>
<keyword evidence="1" id="KW-1133">Transmembrane helix</keyword>
<evidence type="ECO:0000256" key="1">
    <source>
        <dbReference type="SAM" id="Phobius"/>
    </source>
</evidence>
<accession>A0AAV4A705</accession>
<evidence type="ECO:0000313" key="3">
    <source>
        <dbReference type="Proteomes" id="UP000735302"/>
    </source>
</evidence>
<feature type="transmembrane region" description="Helical" evidence="1">
    <location>
        <begin position="20"/>
        <end position="39"/>
    </location>
</feature>
<protein>
    <submittedName>
        <fullName evidence="2">Uncharacterized protein</fullName>
    </submittedName>
</protein>
<dbReference type="AlphaFoldDB" id="A0AAV4A705"/>
<keyword evidence="3" id="KW-1185">Reference proteome</keyword>
<evidence type="ECO:0000313" key="2">
    <source>
        <dbReference type="EMBL" id="GFO03170.1"/>
    </source>
</evidence>
<keyword evidence="1" id="KW-0472">Membrane</keyword>
<comment type="caution">
    <text evidence="2">The sequence shown here is derived from an EMBL/GenBank/DDBJ whole genome shotgun (WGS) entry which is preliminary data.</text>
</comment>
<dbReference type="EMBL" id="BLXT01003724">
    <property type="protein sequence ID" value="GFO03170.1"/>
    <property type="molecule type" value="Genomic_DNA"/>
</dbReference>
<dbReference type="PROSITE" id="PS51257">
    <property type="entry name" value="PROKAR_LIPOPROTEIN"/>
    <property type="match status" value="1"/>
</dbReference>
<keyword evidence="1" id="KW-0812">Transmembrane</keyword>
<organism evidence="2 3">
    <name type="scientific">Plakobranchus ocellatus</name>
    <dbReference type="NCBI Taxonomy" id="259542"/>
    <lineage>
        <taxon>Eukaryota</taxon>
        <taxon>Metazoa</taxon>
        <taxon>Spiralia</taxon>
        <taxon>Lophotrochozoa</taxon>
        <taxon>Mollusca</taxon>
        <taxon>Gastropoda</taxon>
        <taxon>Heterobranchia</taxon>
        <taxon>Euthyneura</taxon>
        <taxon>Panpulmonata</taxon>
        <taxon>Sacoglossa</taxon>
        <taxon>Placobranchoidea</taxon>
        <taxon>Plakobranchidae</taxon>
        <taxon>Plakobranchus</taxon>
    </lineage>
</organism>
<reference evidence="2 3" key="1">
    <citation type="journal article" date="2021" name="Elife">
        <title>Chloroplast acquisition without the gene transfer in kleptoplastic sea slugs, Plakobranchus ocellatus.</title>
        <authorList>
            <person name="Maeda T."/>
            <person name="Takahashi S."/>
            <person name="Yoshida T."/>
            <person name="Shimamura S."/>
            <person name="Takaki Y."/>
            <person name="Nagai Y."/>
            <person name="Toyoda A."/>
            <person name="Suzuki Y."/>
            <person name="Arimoto A."/>
            <person name="Ishii H."/>
            <person name="Satoh N."/>
            <person name="Nishiyama T."/>
            <person name="Hasebe M."/>
            <person name="Maruyama T."/>
            <person name="Minagawa J."/>
            <person name="Obokata J."/>
            <person name="Shigenobu S."/>
        </authorList>
    </citation>
    <scope>NUCLEOTIDE SEQUENCE [LARGE SCALE GENOMIC DNA]</scope>
</reference>
<dbReference type="Proteomes" id="UP000735302">
    <property type="component" value="Unassembled WGS sequence"/>
</dbReference>